<protein>
    <submittedName>
        <fullName evidence="1">Uncharacterized protein</fullName>
    </submittedName>
</protein>
<dbReference type="InterPro" id="IPR009241">
    <property type="entry name" value="HigB-like"/>
</dbReference>
<gene>
    <name evidence="1" type="ORF">Ade02nite_10420</name>
</gene>
<sequence>MRPRTVRILFAFGPWRSTILLVAGDKAGRWNDWYTDAIPLAEQRYENYLKERAEEEGQQR</sequence>
<organism evidence="1 2">
    <name type="scientific">Paractinoplanes deccanensis</name>
    <dbReference type="NCBI Taxonomy" id="113561"/>
    <lineage>
        <taxon>Bacteria</taxon>
        <taxon>Bacillati</taxon>
        <taxon>Actinomycetota</taxon>
        <taxon>Actinomycetes</taxon>
        <taxon>Micromonosporales</taxon>
        <taxon>Micromonosporaceae</taxon>
        <taxon>Paractinoplanes</taxon>
    </lineage>
</organism>
<proteinExistence type="predicted"/>
<comment type="caution">
    <text evidence="1">The sequence shown here is derived from an EMBL/GenBank/DDBJ whole genome shotgun (WGS) entry which is preliminary data.</text>
</comment>
<dbReference type="Pfam" id="PF05973">
    <property type="entry name" value="Gp49"/>
    <property type="match status" value="1"/>
</dbReference>
<reference evidence="1 2" key="1">
    <citation type="submission" date="2021-01" db="EMBL/GenBank/DDBJ databases">
        <title>Whole genome shotgun sequence of Actinoplanes deccanensis NBRC 13994.</title>
        <authorList>
            <person name="Komaki H."/>
            <person name="Tamura T."/>
        </authorList>
    </citation>
    <scope>NUCLEOTIDE SEQUENCE [LARGE SCALE GENOMIC DNA]</scope>
    <source>
        <strain evidence="1 2">NBRC 13994</strain>
    </source>
</reference>
<accession>A0ABQ3XXB8</accession>
<keyword evidence="2" id="KW-1185">Reference proteome</keyword>
<name>A0ABQ3XXB8_9ACTN</name>
<evidence type="ECO:0000313" key="2">
    <source>
        <dbReference type="Proteomes" id="UP000609879"/>
    </source>
</evidence>
<dbReference type="EMBL" id="BOMI01000014">
    <property type="protein sequence ID" value="GID72401.1"/>
    <property type="molecule type" value="Genomic_DNA"/>
</dbReference>
<evidence type="ECO:0000313" key="1">
    <source>
        <dbReference type="EMBL" id="GID72401.1"/>
    </source>
</evidence>
<dbReference type="Proteomes" id="UP000609879">
    <property type="component" value="Unassembled WGS sequence"/>
</dbReference>